<dbReference type="Proteomes" id="UP000030765">
    <property type="component" value="Unassembled WGS sequence"/>
</dbReference>
<reference evidence="3" key="2">
    <citation type="submission" date="2020-05" db="UniProtKB">
        <authorList>
            <consortium name="EnsemblMetazoa"/>
        </authorList>
    </citation>
    <scope>IDENTIFICATION</scope>
</reference>
<gene>
    <name evidence="2" type="ORF">ZHAS_00012688</name>
</gene>
<accession>A0A084W3H7</accession>
<protein>
    <submittedName>
        <fullName evidence="2 3">Caspase-3, putative</fullName>
    </submittedName>
</protein>
<organism evidence="2">
    <name type="scientific">Anopheles sinensis</name>
    <name type="common">Mosquito</name>
    <dbReference type="NCBI Taxonomy" id="74873"/>
    <lineage>
        <taxon>Eukaryota</taxon>
        <taxon>Metazoa</taxon>
        <taxon>Ecdysozoa</taxon>
        <taxon>Arthropoda</taxon>
        <taxon>Hexapoda</taxon>
        <taxon>Insecta</taxon>
        <taxon>Pterygota</taxon>
        <taxon>Neoptera</taxon>
        <taxon>Endopterygota</taxon>
        <taxon>Diptera</taxon>
        <taxon>Nematocera</taxon>
        <taxon>Culicoidea</taxon>
        <taxon>Culicidae</taxon>
        <taxon>Anophelinae</taxon>
        <taxon>Anopheles</taxon>
    </lineage>
</organism>
<dbReference type="VEuPathDB" id="VectorBase:ASIC012688"/>
<keyword evidence="4" id="KW-1185">Reference proteome</keyword>
<dbReference type="AlphaFoldDB" id="A0A084W3H7"/>
<evidence type="ECO:0000256" key="1">
    <source>
        <dbReference type="SAM" id="MobiDB-lite"/>
    </source>
</evidence>
<evidence type="ECO:0000313" key="3">
    <source>
        <dbReference type="EnsemblMetazoa" id="ASIC012688-PA"/>
    </source>
</evidence>
<evidence type="ECO:0000313" key="4">
    <source>
        <dbReference type="Proteomes" id="UP000030765"/>
    </source>
</evidence>
<feature type="region of interest" description="Disordered" evidence="1">
    <location>
        <begin position="1"/>
        <end position="21"/>
    </location>
</feature>
<dbReference type="EMBL" id="ATLV01020022">
    <property type="status" value="NOT_ANNOTATED_CDS"/>
    <property type="molecule type" value="Genomic_DNA"/>
</dbReference>
<name>A0A084W3H7_ANOSI</name>
<sequence>MMIDGIDGSVPKNSRSRDAARSAEVKDAAKIFVPADLPPGKAIDMSNQAFVWFIHSALCLIVPLSAEM</sequence>
<evidence type="ECO:0000313" key="2">
    <source>
        <dbReference type="EMBL" id="KFB44771.1"/>
    </source>
</evidence>
<dbReference type="EMBL" id="KE525292">
    <property type="protein sequence ID" value="KFB44771.1"/>
    <property type="molecule type" value="Genomic_DNA"/>
</dbReference>
<proteinExistence type="predicted"/>
<reference evidence="2 4" key="1">
    <citation type="journal article" date="2014" name="BMC Genomics">
        <title>Genome sequence of Anopheles sinensis provides insight into genetics basis of mosquito competence for malaria parasites.</title>
        <authorList>
            <person name="Zhou D."/>
            <person name="Zhang D."/>
            <person name="Ding G."/>
            <person name="Shi L."/>
            <person name="Hou Q."/>
            <person name="Ye Y."/>
            <person name="Xu Y."/>
            <person name="Zhou H."/>
            <person name="Xiong C."/>
            <person name="Li S."/>
            <person name="Yu J."/>
            <person name="Hong S."/>
            <person name="Yu X."/>
            <person name="Zou P."/>
            <person name="Chen C."/>
            <person name="Chang X."/>
            <person name="Wang W."/>
            <person name="Lv Y."/>
            <person name="Sun Y."/>
            <person name="Ma L."/>
            <person name="Shen B."/>
            <person name="Zhu C."/>
        </authorList>
    </citation>
    <scope>NUCLEOTIDE SEQUENCE [LARGE SCALE GENOMIC DNA]</scope>
</reference>
<dbReference type="EnsemblMetazoa" id="ASIC012688-RA">
    <property type="protein sequence ID" value="ASIC012688-PA"/>
    <property type="gene ID" value="ASIC012688"/>
</dbReference>